<proteinExistence type="predicted"/>
<dbReference type="AlphaFoldDB" id="A0A3R9JXB5"/>
<dbReference type="RefSeq" id="WP_125443370.1">
    <property type="nucleotide sequence ID" value="NZ_JBHVEF010000005.1"/>
</dbReference>
<dbReference type="Proteomes" id="UP000267691">
    <property type="component" value="Unassembled WGS sequence"/>
</dbReference>
<reference evidence="1 2" key="1">
    <citation type="submission" date="2018-11" db="EMBL/GenBank/DDBJ databases">
        <title>Species Designations Belie Phenotypic and Genotypic Heterogeneity in Oral Streptococci.</title>
        <authorList>
            <person name="Velsko I."/>
        </authorList>
    </citation>
    <scope>NUCLEOTIDE SEQUENCE [LARGE SCALE GENOMIC DNA]</scope>
    <source>
        <strain evidence="1 2">KLC12</strain>
    </source>
</reference>
<evidence type="ECO:0000313" key="1">
    <source>
        <dbReference type="EMBL" id="RSI85951.1"/>
    </source>
</evidence>
<evidence type="ECO:0000313" key="2">
    <source>
        <dbReference type="Proteomes" id="UP000267691"/>
    </source>
</evidence>
<organism evidence="1 2">
    <name type="scientific">Streptococcus mitis</name>
    <dbReference type="NCBI Taxonomy" id="28037"/>
    <lineage>
        <taxon>Bacteria</taxon>
        <taxon>Bacillati</taxon>
        <taxon>Bacillota</taxon>
        <taxon>Bacilli</taxon>
        <taxon>Lactobacillales</taxon>
        <taxon>Streptococcaceae</taxon>
        <taxon>Streptococcus</taxon>
        <taxon>Streptococcus mitis group</taxon>
    </lineage>
</organism>
<protein>
    <submittedName>
        <fullName evidence="1">Uncharacterized protein</fullName>
    </submittedName>
</protein>
<name>A0A3R9JXB5_STRMT</name>
<gene>
    <name evidence="1" type="ORF">D8853_05715</name>
</gene>
<accession>A0A3R9JXB5</accession>
<sequence>MKEIKLTFKKTYISLAGNPEGKEIFKNQIKPYIQDEEKIKLIFPPEIENVASSFFQGLFEEELEKIGKKRVESKYTLVFENENLDYSIKEAID</sequence>
<dbReference type="EMBL" id="RJNT01000004">
    <property type="protein sequence ID" value="RSI85951.1"/>
    <property type="molecule type" value="Genomic_DNA"/>
</dbReference>
<comment type="caution">
    <text evidence="1">The sequence shown here is derived from an EMBL/GenBank/DDBJ whole genome shotgun (WGS) entry which is preliminary data.</text>
</comment>